<feature type="compositionally biased region" description="Low complexity" evidence="1">
    <location>
        <begin position="121"/>
        <end position="143"/>
    </location>
</feature>
<keyword evidence="3" id="KW-1185">Reference proteome</keyword>
<gene>
    <name evidence="2" type="ORF">PAC_15317</name>
</gene>
<dbReference type="Proteomes" id="UP000184330">
    <property type="component" value="Unassembled WGS sequence"/>
</dbReference>
<evidence type="ECO:0000313" key="3">
    <source>
        <dbReference type="Proteomes" id="UP000184330"/>
    </source>
</evidence>
<name>A0A1L7XKE7_9HELO</name>
<feature type="region of interest" description="Disordered" evidence="1">
    <location>
        <begin position="15"/>
        <end position="104"/>
    </location>
</feature>
<feature type="compositionally biased region" description="Low complexity" evidence="1">
    <location>
        <begin position="83"/>
        <end position="104"/>
    </location>
</feature>
<protein>
    <submittedName>
        <fullName evidence="2">Uncharacterized protein</fullName>
    </submittedName>
</protein>
<sequence length="709" mass="78114">MSDWADYVFGAWSEQEDSSCGSSSASVITSSRSSQGVHSHQLGRQTTSRPSRFGTVRTSSATSSIAHVSSGLSTCSRGSELLSYPSSTPSVSGSAPSFSAASSASWSHVDPILERLALNTPPASSAATPPRQTSRPSSSSTETTESDEIDSRSSEAEPGRLTPETPNTSDASPEEDNIFFPDQDPEAQVVVIPAHQALLGLVLQDEYPLLSDTNNGNNTGIYEDLKDFRIEHANGQAKQEAIPWAPGGQDGWWPTSENSILAPPPGLGYNEYFSRTRVHRQRYERKIRKKAFLARRKAQSTSLGSSWDSRVTGTPESPDDIYSHDDAQSSSVGTDSRSSSYDNTVAYFPEVSRQSHICRVLDCSRFSPETLISIFYPKFAFSHLTLPALETFSTELVAPESLISGTEYTIDLSLGLGPAIHHDVCAFIPRNKSDLQSYRKLQGQDTLEAQESLPIFLDIFSAELHAEEIDEWLDQVIDSASELQKYVELMQRKRRKGDLSVQILECIVSWYLASKNNLLQSVCRTLRAALKLLMTTTLLTLVPKVKDIPESLSRYLSPQLPPLNLSPIAPKLLSRQVKTSIHCLQRDLLYALFSYLECDLELAAEVKVAIALLIAFVLELAQKAGREFAKFASKINSKVVVKQQDVAEYEKHMQTQVFGRLQTSIRDAGGELGQLGKRLRDMGLIVKGKDKDNGEKEYQYVAAILTDVL</sequence>
<proteinExistence type="predicted"/>
<reference evidence="2 3" key="1">
    <citation type="submission" date="2016-03" db="EMBL/GenBank/DDBJ databases">
        <authorList>
            <person name="Ploux O."/>
        </authorList>
    </citation>
    <scope>NUCLEOTIDE SEQUENCE [LARGE SCALE GENOMIC DNA]</scope>
    <source>
        <strain evidence="2 3">UAMH 11012</strain>
    </source>
</reference>
<feature type="compositionally biased region" description="Polar residues" evidence="1">
    <location>
        <begin position="35"/>
        <end position="50"/>
    </location>
</feature>
<feature type="compositionally biased region" description="Low complexity" evidence="1">
    <location>
        <begin position="329"/>
        <end position="340"/>
    </location>
</feature>
<evidence type="ECO:0000313" key="2">
    <source>
        <dbReference type="EMBL" id="CZR65417.1"/>
    </source>
</evidence>
<dbReference type="EMBL" id="FJOG01000031">
    <property type="protein sequence ID" value="CZR65417.1"/>
    <property type="molecule type" value="Genomic_DNA"/>
</dbReference>
<feature type="region of interest" description="Disordered" evidence="1">
    <location>
        <begin position="121"/>
        <end position="180"/>
    </location>
</feature>
<feature type="compositionally biased region" description="Polar residues" evidence="1">
    <location>
        <begin position="304"/>
        <end position="315"/>
    </location>
</feature>
<feature type="compositionally biased region" description="Low complexity" evidence="1">
    <location>
        <begin position="58"/>
        <end position="70"/>
    </location>
</feature>
<feature type="region of interest" description="Disordered" evidence="1">
    <location>
        <begin position="304"/>
        <end position="340"/>
    </location>
</feature>
<dbReference type="OrthoDB" id="3564743at2759"/>
<organism evidence="2 3">
    <name type="scientific">Phialocephala subalpina</name>
    <dbReference type="NCBI Taxonomy" id="576137"/>
    <lineage>
        <taxon>Eukaryota</taxon>
        <taxon>Fungi</taxon>
        <taxon>Dikarya</taxon>
        <taxon>Ascomycota</taxon>
        <taxon>Pezizomycotina</taxon>
        <taxon>Leotiomycetes</taxon>
        <taxon>Helotiales</taxon>
        <taxon>Mollisiaceae</taxon>
        <taxon>Phialocephala</taxon>
        <taxon>Phialocephala fortinii species complex</taxon>
    </lineage>
</organism>
<accession>A0A1L7XKE7</accession>
<evidence type="ECO:0000256" key="1">
    <source>
        <dbReference type="SAM" id="MobiDB-lite"/>
    </source>
</evidence>
<feature type="compositionally biased region" description="Basic and acidic residues" evidence="1">
    <location>
        <begin position="149"/>
        <end position="158"/>
    </location>
</feature>
<dbReference type="AlphaFoldDB" id="A0A1L7XKE7"/>
<feature type="compositionally biased region" description="Low complexity" evidence="1">
    <location>
        <begin position="18"/>
        <end position="34"/>
    </location>
</feature>
<dbReference type="STRING" id="576137.A0A1L7XKE7"/>